<evidence type="ECO:0000313" key="2">
    <source>
        <dbReference type="Proteomes" id="UP000198512"/>
    </source>
</evidence>
<name>A0ABY1BEK1_9PSED</name>
<sequence length="194" mass="21301">MSLRQQLRCATTPLHHQVDAAFSAYALHTRDGYSDFLLAHARALLGLEVALEASGIECLLPDWPQRRRRDALRHDLLVLDLAVPTPLPLPDTLDSATCWGLVYVLEGSRMGARLLLERVRETPWPGQLHALHYLQHAGDSALWPRFLSQLQQAAAELNAAAVCRGAELGFQQFIAAASQGCHAQAIDNRSTAAP</sequence>
<dbReference type="CDD" id="cd19166">
    <property type="entry name" value="HemeO-bac"/>
    <property type="match status" value="1"/>
</dbReference>
<dbReference type="SUPFAM" id="SSF48613">
    <property type="entry name" value="Heme oxygenase-like"/>
    <property type="match status" value="1"/>
</dbReference>
<dbReference type="InterPro" id="IPR016084">
    <property type="entry name" value="Haem_Oase-like_multi-hlx"/>
</dbReference>
<organism evidence="1 2">
    <name type="scientific">Pseudomonas cuatrocienegasensis</name>
    <dbReference type="NCBI Taxonomy" id="543360"/>
    <lineage>
        <taxon>Bacteria</taxon>
        <taxon>Pseudomonadati</taxon>
        <taxon>Pseudomonadota</taxon>
        <taxon>Gammaproteobacteria</taxon>
        <taxon>Pseudomonadales</taxon>
        <taxon>Pseudomonadaceae</taxon>
        <taxon>Pseudomonas</taxon>
    </lineage>
</organism>
<protein>
    <submittedName>
        <fullName evidence="1">Heme oxygenase</fullName>
    </submittedName>
</protein>
<proteinExistence type="predicted"/>
<dbReference type="RefSeq" id="WP_083251753.1">
    <property type="nucleotide sequence ID" value="NZ_FOFP01000008.1"/>
</dbReference>
<dbReference type="EMBL" id="FOFP01000008">
    <property type="protein sequence ID" value="SEQ66097.1"/>
    <property type="molecule type" value="Genomic_DNA"/>
</dbReference>
<gene>
    <name evidence="1" type="ORF">SAMN05216600_10898</name>
</gene>
<accession>A0ABY1BEK1</accession>
<comment type="caution">
    <text evidence="1">The sequence shown here is derived from an EMBL/GenBank/DDBJ whole genome shotgun (WGS) entry which is preliminary data.</text>
</comment>
<dbReference type="Proteomes" id="UP000198512">
    <property type="component" value="Unassembled WGS sequence"/>
</dbReference>
<evidence type="ECO:0000313" key="1">
    <source>
        <dbReference type="EMBL" id="SEQ66097.1"/>
    </source>
</evidence>
<keyword evidence="2" id="KW-1185">Reference proteome</keyword>
<reference evidence="1 2" key="1">
    <citation type="submission" date="2016-10" db="EMBL/GenBank/DDBJ databases">
        <authorList>
            <person name="Varghese N."/>
            <person name="Submissions S."/>
        </authorList>
    </citation>
    <scope>NUCLEOTIDE SEQUENCE [LARGE SCALE GENOMIC DNA]</scope>
    <source>
        <strain evidence="1 2">CIP 109853</strain>
    </source>
</reference>
<dbReference type="Gene3D" id="1.20.910.10">
    <property type="entry name" value="Heme oxygenase-like"/>
    <property type="match status" value="1"/>
</dbReference>